<sequence>MNSHNKLNWDDNSYNRTYQSNKLLEEPIDAEIIAEMPVNTSSYHEDENIINLTYDPVLEPNQPIQRRSNESLSLWLEQKLTPLSTSWGLGSFSLILLSNLAIVGVQIWKLQETPPESPTATLNLEMVSPDLSIPNSLNIAKKSPDKFTLDGLSTVSNPSISPQSPQKLQKPSPIPPGPTQNVVNVNQPLSLTNAIFPPSLQPQISTPLKVPQPPKTAPLASTIPVAEIPRPLPSSIQPPPPPISSQLLSRDEQVRQMMQQQLTQTAPQLATSPTVTIQPPAPPVNNPPVSQNEQVRQVMQQQLTQTAPQRPSVTIQPPAPPVNNPPVSQNEQVRQSIKQQLNMEENNQSDIPLGFNHKTRLEMQNGINQVPSQLLPQQVKYLEQMQQREVLDSQVSPSMNIK</sequence>
<accession>T2J0N6</accession>
<evidence type="ECO:0000313" key="2">
    <source>
        <dbReference type="EMBL" id="CCQ58739.1"/>
    </source>
</evidence>
<feature type="compositionally biased region" description="Low complexity" evidence="1">
    <location>
        <begin position="287"/>
        <end position="311"/>
    </location>
</feature>
<feature type="region of interest" description="Disordered" evidence="1">
    <location>
        <begin position="265"/>
        <end position="334"/>
    </location>
</feature>
<protein>
    <submittedName>
        <fullName evidence="2">Uncharacterized protein</fullName>
    </submittedName>
</protein>
<reference evidence="2 3" key="2">
    <citation type="submission" date="2013-09" db="EMBL/GenBank/DDBJ databases">
        <title>Whole genome comparison of six Crocosphaera watsonii strains with differing phenotypes.</title>
        <authorList>
            <person name="Bench S.R."/>
            <person name="Heller P."/>
            <person name="Frank I."/>
            <person name="Arciniega M."/>
            <person name="Shilova I.N."/>
            <person name="Zehr J.P."/>
        </authorList>
    </citation>
    <scope>NUCLEOTIDE SEQUENCE [LARGE SCALE GENOMIC DNA]</scope>
    <source>
        <strain evidence="2 3">WH 0005</strain>
    </source>
</reference>
<evidence type="ECO:0000256" key="1">
    <source>
        <dbReference type="SAM" id="MobiDB-lite"/>
    </source>
</evidence>
<comment type="caution">
    <text evidence="2">The sequence shown here is derived from an EMBL/GenBank/DDBJ whole genome shotgun (WGS) entry which is preliminary data.</text>
</comment>
<evidence type="ECO:0000313" key="3">
    <source>
        <dbReference type="Proteomes" id="UP000017981"/>
    </source>
</evidence>
<proteinExistence type="predicted"/>
<organism evidence="2 3">
    <name type="scientific">Crocosphaera watsonii WH 0005</name>
    <dbReference type="NCBI Taxonomy" id="423472"/>
    <lineage>
        <taxon>Bacteria</taxon>
        <taxon>Bacillati</taxon>
        <taxon>Cyanobacteriota</taxon>
        <taxon>Cyanophyceae</taxon>
        <taxon>Oscillatoriophycideae</taxon>
        <taxon>Chroococcales</taxon>
        <taxon>Aphanothecaceae</taxon>
        <taxon>Crocosphaera</taxon>
    </lineage>
</organism>
<dbReference type="RefSeq" id="WP_021833975.1">
    <property type="nucleotide sequence ID" value="NZ_CAQL01001074.1"/>
</dbReference>
<dbReference type="AlphaFoldDB" id="T2J0N6"/>
<reference evidence="2 3" key="1">
    <citation type="submission" date="2013-01" db="EMBL/GenBank/DDBJ databases">
        <authorList>
            <person name="Bench S."/>
        </authorList>
    </citation>
    <scope>NUCLEOTIDE SEQUENCE [LARGE SCALE GENOMIC DNA]</scope>
    <source>
        <strain evidence="2 3">WH 0005</strain>
    </source>
</reference>
<dbReference type="EMBL" id="CAQL01001074">
    <property type="protein sequence ID" value="CCQ58739.1"/>
    <property type="molecule type" value="Genomic_DNA"/>
</dbReference>
<feature type="compositionally biased region" description="Low complexity" evidence="1">
    <location>
        <begin position="158"/>
        <end position="171"/>
    </location>
</feature>
<name>T2J0N6_CROWT</name>
<dbReference type="Proteomes" id="UP000017981">
    <property type="component" value="Unassembled WGS sequence"/>
</dbReference>
<feature type="region of interest" description="Disordered" evidence="1">
    <location>
        <begin position="150"/>
        <end position="184"/>
    </location>
</feature>
<gene>
    <name evidence="2" type="ORF">CWATWH0005_3983</name>
</gene>